<reference evidence="1" key="1">
    <citation type="submission" date="2020-10" db="EMBL/GenBank/DDBJ databases">
        <authorList>
            <person name="Gilroy R."/>
        </authorList>
    </citation>
    <scope>NUCLEOTIDE SEQUENCE</scope>
    <source>
        <strain evidence="1">B1-3475</strain>
    </source>
</reference>
<dbReference type="AlphaFoldDB" id="A0A9D9HLX7"/>
<accession>A0A9D9HLX7</accession>
<gene>
    <name evidence="1" type="ORF">IAC08_07680</name>
</gene>
<reference evidence="1" key="2">
    <citation type="journal article" date="2021" name="PeerJ">
        <title>Extensive microbial diversity within the chicken gut microbiome revealed by metagenomics and culture.</title>
        <authorList>
            <person name="Gilroy R."/>
            <person name="Ravi A."/>
            <person name="Getino M."/>
            <person name="Pursley I."/>
            <person name="Horton D.L."/>
            <person name="Alikhan N.F."/>
            <person name="Baker D."/>
            <person name="Gharbi K."/>
            <person name="Hall N."/>
            <person name="Watson M."/>
            <person name="Adriaenssens E.M."/>
            <person name="Foster-Nyarko E."/>
            <person name="Jarju S."/>
            <person name="Secka A."/>
            <person name="Antonio M."/>
            <person name="Oren A."/>
            <person name="Chaudhuri R.R."/>
            <person name="La Ragione R."/>
            <person name="Hildebrand F."/>
            <person name="Pallen M.J."/>
        </authorList>
    </citation>
    <scope>NUCLEOTIDE SEQUENCE</scope>
    <source>
        <strain evidence="1">B1-3475</strain>
    </source>
</reference>
<name>A0A9D9HLX7_9BACT</name>
<protein>
    <recommendedName>
        <fullName evidence="3">Cell division protein FtsQ</fullName>
    </recommendedName>
</protein>
<evidence type="ECO:0000313" key="2">
    <source>
        <dbReference type="Proteomes" id="UP000823617"/>
    </source>
</evidence>
<organism evidence="1 2">
    <name type="scientific">Candidatus Cryptobacteroides intestinigallinarum</name>
    <dbReference type="NCBI Taxonomy" id="2840767"/>
    <lineage>
        <taxon>Bacteria</taxon>
        <taxon>Pseudomonadati</taxon>
        <taxon>Bacteroidota</taxon>
        <taxon>Bacteroidia</taxon>
        <taxon>Bacteroidales</taxon>
        <taxon>Candidatus Cryptobacteroides</taxon>
    </lineage>
</organism>
<dbReference type="Proteomes" id="UP000823617">
    <property type="component" value="Unassembled WGS sequence"/>
</dbReference>
<proteinExistence type="predicted"/>
<sequence length="260" mass="29271">MNRIARYIAAAIFGGLTVMLLCAAYTSEAIRRGRQVCSGTDICIKDSLKNRFVTSEAILSYIVSNCGNPVGKSLDSLSLTDIEKMADTQSAVKKSEVYLTRDGVLHIDIIQRDPLLRFQKDSIGFYADEEGYIFPLQPASAARVPVIDGNIPINADSRYKGRPQSRKEQEWTDNIVNMVRYMRDSGIWLENTAQIHVDKNGDLILVPLHGKEKFIFGQPVSVEEKFRKIGLYYTGIQPEKGEGYYSTVDLKYDGRIICRK</sequence>
<comment type="caution">
    <text evidence="1">The sequence shown here is derived from an EMBL/GenBank/DDBJ whole genome shotgun (WGS) entry which is preliminary data.</text>
</comment>
<evidence type="ECO:0008006" key="3">
    <source>
        <dbReference type="Google" id="ProtNLM"/>
    </source>
</evidence>
<dbReference type="EMBL" id="JADIMK010000078">
    <property type="protein sequence ID" value="MBO8456263.1"/>
    <property type="molecule type" value="Genomic_DNA"/>
</dbReference>
<evidence type="ECO:0000313" key="1">
    <source>
        <dbReference type="EMBL" id="MBO8456263.1"/>
    </source>
</evidence>